<proteinExistence type="predicted"/>
<dbReference type="NCBIfam" id="TIGR02304">
    <property type="entry name" value="aden_form_hyp"/>
    <property type="match status" value="1"/>
</dbReference>
<dbReference type="Proteomes" id="UP000275356">
    <property type="component" value="Unassembled WGS sequence"/>
</dbReference>
<dbReference type="InterPro" id="IPR012685">
    <property type="entry name" value="CHP02304_F390_synth-rel"/>
</dbReference>
<dbReference type="InterPro" id="IPR053158">
    <property type="entry name" value="CapK_Type1_Caps_Biosynth"/>
</dbReference>
<gene>
    <name evidence="2" type="ORF">EDD28_1621</name>
</gene>
<keyword evidence="3" id="KW-1185">Reference proteome</keyword>
<dbReference type="SUPFAM" id="SSF56801">
    <property type="entry name" value="Acetyl-CoA synthetase-like"/>
    <property type="match status" value="1"/>
</dbReference>
<evidence type="ECO:0000256" key="1">
    <source>
        <dbReference type="SAM" id="MobiDB-lite"/>
    </source>
</evidence>
<protein>
    <submittedName>
        <fullName evidence="2">Putative adenylate-forming enzyme</fullName>
    </submittedName>
</protein>
<feature type="region of interest" description="Disordered" evidence="1">
    <location>
        <begin position="275"/>
        <end position="295"/>
    </location>
</feature>
<dbReference type="AlphaFoldDB" id="A0A3N2DBK0"/>
<feature type="compositionally biased region" description="Basic and acidic residues" evidence="1">
    <location>
        <begin position="275"/>
        <end position="285"/>
    </location>
</feature>
<dbReference type="EMBL" id="RKHQ01000001">
    <property type="protein sequence ID" value="ROR97028.1"/>
    <property type="molecule type" value="Genomic_DNA"/>
</dbReference>
<evidence type="ECO:0000313" key="2">
    <source>
        <dbReference type="EMBL" id="ROR97028.1"/>
    </source>
</evidence>
<name>A0A3N2DBK0_9MICO</name>
<dbReference type="PANTHER" id="PTHR36932">
    <property type="entry name" value="CAPSULAR POLYSACCHARIDE BIOSYNTHESIS PROTEIN"/>
    <property type="match status" value="1"/>
</dbReference>
<dbReference type="PANTHER" id="PTHR36932:SF1">
    <property type="entry name" value="CAPSULAR POLYSACCHARIDE BIOSYNTHESIS PROTEIN"/>
    <property type="match status" value="1"/>
</dbReference>
<organism evidence="2 3">
    <name type="scientific">Salana multivorans</name>
    <dbReference type="NCBI Taxonomy" id="120377"/>
    <lineage>
        <taxon>Bacteria</taxon>
        <taxon>Bacillati</taxon>
        <taxon>Actinomycetota</taxon>
        <taxon>Actinomycetes</taxon>
        <taxon>Micrococcales</taxon>
        <taxon>Beutenbergiaceae</taxon>
        <taxon>Salana</taxon>
    </lineage>
</organism>
<evidence type="ECO:0000313" key="3">
    <source>
        <dbReference type="Proteomes" id="UP000275356"/>
    </source>
</evidence>
<sequence length="445" mass="47635">MLGHYLAARRRVAPDHFRDRAALEAHQLRLLRRVLARAPRRYAYYADLGTGPAGRPAELSDLPVLDKPDVLRHFAGLNRRGLSLAECLAAARAAETGRDFTTTLGGLSVGLSSGTSGQQTAFLTSPAERDRWAGEVLARALPRGLLAGARVTLVLRAGGPLYESVDGGRVSFSFVDLALPPDRLVASVVAARPTVLVAPPSVLRMVAREWGGRPAPERVLSAAEVLEPADAAEITAGLGVRVDQVYQAAEGFLGMSCREGTLHLAEDLVLVEREPGGDGWNRRDDGDDGEDGEDGRFVPVVTDLVRSSQAVLRRRLGDVLVPGTCGCGDVRLAVREIVGRSDDALLLPRADDPATRAPFYPDFVRAAVLAAPGVADFRVVQEADDAGGPAGPLVRLAVEPRETFDAAAASLRERIGRAGLVPPTIVPMAFEPHDRLRKLRRVRRA</sequence>
<dbReference type="InterPro" id="IPR042099">
    <property type="entry name" value="ANL_N_sf"/>
</dbReference>
<reference evidence="2 3" key="1">
    <citation type="submission" date="2018-11" db="EMBL/GenBank/DDBJ databases">
        <title>Sequencing the genomes of 1000 actinobacteria strains.</title>
        <authorList>
            <person name="Klenk H.-P."/>
        </authorList>
    </citation>
    <scope>NUCLEOTIDE SEQUENCE [LARGE SCALE GENOMIC DNA]</scope>
    <source>
        <strain evidence="2 3">DSM 13521</strain>
    </source>
</reference>
<dbReference type="Gene3D" id="3.40.50.12780">
    <property type="entry name" value="N-terminal domain of ligase-like"/>
    <property type="match status" value="1"/>
</dbReference>
<comment type="caution">
    <text evidence="2">The sequence shown here is derived from an EMBL/GenBank/DDBJ whole genome shotgun (WGS) entry which is preliminary data.</text>
</comment>
<accession>A0A3N2DBK0</accession>